<evidence type="ECO:0000313" key="1">
    <source>
        <dbReference type="EMBL" id="MBM9508211.1"/>
    </source>
</evidence>
<organism evidence="1 2">
    <name type="scientific">Actinacidiphila acididurans</name>
    <dbReference type="NCBI Taxonomy" id="2784346"/>
    <lineage>
        <taxon>Bacteria</taxon>
        <taxon>Bacillati</taxon>
        <taxon>Actinomycetota</taxon>
        <taxon>Actinomycetes</taxon>
        <taxon>Kitasatosporales</taxon>
        <taxon>Streptomycetaceae</taxon>
        <taxon>Actinacidiphila</taxon>
    </lineage>
</organism>
<keyword evidence="2" id="KW-1185">Reference proteome</keyword>
<accession>A0ABS2U0E2</accession>
<dbReference type="EMBL" id="JADKYB010000016">
    <property type="protein sequence ID" value="MBM9508211.1"/>
    <property type="molecule type" value="Genomic_DNA"/>
</dbReference>
<dbReference type="Proteomes" id="UP000749040">
    <property type="component" value="Unassembled WGS sequence"/>
</dbReference>
<name>A0ABS2U0E2_9ACTN</name>
<proteinExistence type="predicted"/>
<dbReference type="RefSeq" id="WP_205360072.1">
    <property type="nucleotide sequence ID" value="NZ_JADKYB010000016.1"/>
</dbReference>
<gene>
    <name evidence="1" type="ORF">ITX44_27380</name>
</gene>
<evidence type="ECO:0000313" key="2">
    <source>
        <dbReference type="Proteomes" id="UP000749040"/>
    </source>
</evidence>
<reference evidence="1 2" key="1">
    <citation type="submission" date="2021-01" db="EMBL/GenBank/DDBJ databases">
        <title>Streptomyces acididurans sp. nov., isolated from a peat swamp forest soil.</title>
        <authorList>
            <person name="Chantavorakit T."/>
            <person name="Duangmal K."/>
        </authorList>
    </citation>
    <scope>NUCLEOTIDE SEQUENCE [LARGE SCALE GENOMIC DNA]</scope>
    <source>
        <strain evidence="1 2">KK5PA1</strain>
    </source>
</reference>
<protein>
    <submittedName>
        <fullName evidence="1">Uncharacterized protein</fullName>
    </submittedName>
</protein>
<sequence>MTDDWEDLGRPGLVHILITARDETSAYRVFDALVERFPGVNPPAPGPARPGLVVFTVLAPTQDPLPGPAAG</sequence>
<comment type="caution">
    <text evidence="1">The sequence shown here is derived from an EMBL/GenBank/DDBJ whole genome shotgun (WGS) entry which is preliminary data.</text>
</comment>